<evidence type="ECO:0000256" key="1">
    <source>
        <dbReference type="ARBA" id="ARBA00007274"/>
    </source>
</evidence>
<keyword evidence="3" id="KW-0012">Acyltransferase</keyword>
<sequence>MSERHTIATESADVASDVSGAQLDAQANRKARKYAGGEIAARIMWGLVYPIFRCSPRILFGWRRFILRCLGAKIGKNVHIYNSARIFYPWKLEMGDYATIGEHAEIYNLGMVTIQSRATVSQRAHLCAGSHDYNDPALPLLRLPITIGEDSWICADAFVGPNVTVGKGAIVGARAVVMSDVEPWNIVSGNPAKFIKLRELQNEPNRKETGE</sequence>
<dbReference type="EMBL" id="SJPI01000001">
    <property type="protein sequence ID" value="TWT52643.1"/>
    <property type="molecule type" value="Genomic_DNA"/>
</dbReference>
<gene>
    <name evidence="3" type="primary">cat</name>
    <name evidence="3" type="ORF">Pla22_02690</name>
</gene>
<evidence type="ECO:0000313" key="4">
    <source>
        <dbReference type="Proteomes" id="UP000316598"/>
    </source>
</evidence>
<reference evidence="3 4" key="1">
    <citation type="submission" date="2019-02" db="EMBL/GenBank/DDBJ databases">
        <title>Deep-cultivation of Planctomycetes and their phenomic and genomic characterization uncovers novel biology.</title>
        <authorList>
            <person name="Wiegand S."/>
            <person name="Jogler M."/>
            <person name="Boedeker C."/>
            <person name="Pinto D."/>
            <person name="Vollmers J."/>
            <person name="Rivas-Marin E."/>
            <person name="Kohn T."/>
            <person name="Peeters S.H."/>
            <person name="Heuer A."/>
            <person name="Rast P."/>
            <person name="Oberbeckmann S."/>
            <person name="Bunk B."/>
            <person name="Jeske O."/>
            <person name="Meyerdierks A."/>
            <person name="Storesund J.E."/>
            <person name="Kallscheuer N."/>
            <person name="Luecker S."/>
            <person name="Lage O.M."/>
            <person name="Pohl T."/>
            <person name="Merkel B.J."/>
            <person name="Hornburger P."/>
            <person name="Mueller R.-W."/>
            <person name="Bruemmer F."/>
            <person name="Labrenz M."/>
            <person name="Spormann A.M."/>
            <person name="Op Den Camp H."/>
            <person name="Overmann J."/>
            <person name="Amann R."/>
            <person name="Jetten M.S.M."/>
            <person name="Mascher T."/>
            <person name="Medema M.H."/>
            <person name="Devos D.P."/>
            <person name="Kaster A.-K."/>
            <person name="Ovreas L."/>
            <person name="Rohde M."/>
            <person name="Galperin M.Y."/>
            <person name="Jogler C."/>
        </authorList>
    </citation>
    <scope>NUCLEOTIDE SEQUENCE [LARGE SCALE GENOMIC DNA]</scope>
    <source>
        <strain evidence="3 4">Pla22</strain>
    </source>
</reference>
<comment type="similarity">
    <text evidence="1">Belongs to the transferase hexapeptide repeat family.</text>
</comment>
<dbReference type="RefSeq" id="WP_242631732.1">
    <property type="nucleotide sequence ID" value="NZ_SJPI01000001.1"/>
</dbReference>
<evidence type="ECO:0000256" key="2">
    <source>
        <dbReference type="ARBA" id="ARBA00022679"/>
    </source>
</evidence>
<dbReference type="CDD" id="cd05825">
    <property type="entry name" value="LbH_wcaF_like"/>
    <property type="match status" value="1"/>
</dbReference>
<organism evidence="3 4">
    <name type="scientific">Rubripirellula amarantea</name>
    <dbReference type="NCBI Taxonomy" id="2527999"/>
    <lineage>
        <taxon>Bacteria</taxon>
        <taxon>Pseudomonadati</taxon>
        <taxon>Planctomycetota</taxon>
        <taxon>Planctomycetia</taxon>
        <taxon>Pirellulales</taxon>
        <taxon>Pirellulaceae</taxon>
        <taxon>Rubripirellula</taxon>
    </lineage>
</organism>
<evidence type="ECO:0000313" key="3">
    <source>
        <dbReference type="EMBL" id="TWT52643.1"/>
    </source>
</evidence>
<dbReference type="GO" id="GO:0008811">
    <property type="term" value="F:chloramphenicol O-acetyltransferase activity"/>
    <property type="evidence" value="ECO:0007669"/>
    <property type="project" value="UniProtKB-EC"/>
</dbReference>
<name>A0A5C5WRH9_9BACT</name>
<dbReference type="Gene3D" id="2.160.10.10">
    <property type="entry name" value="Hexapeptide repeat proteins"/>
    <property type="match status" value="1"/>
</dbReference>
<dbReference type="GO" id="GO:0005829">
    <property type="term" value="C:cytosol"/>
    <property type="evidence" value="ECO:0007669"/>
    <property type="project" value="TreeGrafter"/>
</dbReference>
<dbReference type="SUPFAM" id="SSF51161">
    <property type="entry name" value="Trimeric LpxA-like enzymes"/>
    <property type="match status" value="1"/>
</dbReference>
<protein>
    <submittedName>
        <fullName evidence="3">Chloramphenicol acetyltransferase</fullName>
        <ecNumber evidence="3">2.3.1.28</ecNumber>
    </submittedName>
</protein>
<dbReference type="PANTHER" id="PTHR23416:SF23">
    <property type="entry name" value="ACETYLTRANSFERASE C18B11.09C-RELATED"/>
    <property type="match status" value="1"/>
</dbReference>
<dbReference type="Proteomes" id="UP000316598">
    <property type="component" value="Unassembled WGS sequence"/>
</dbReference>
<dbReference type="EC" id="2.3.1.28" evidence="3"/>
<keyword evidence="2 3" id="KW-0808">Transferase</keyword>
<proteinExistence type="inferred from homology"/>
<dbReference type="Pfam" id="PF00132">
    <property type="entry name" value="Hexapep"/>
    <property type="match status" value="1"/>
</dbReference>
<comment type="caution">
    <text evidence="3">The sequence shown here is derived from an EMBL/GenBank/DDBJ whole genome shotgun (WGS) entry which is preliminary data.</text>
</comment>
<dbReference type="InterPro" id="IPR011004">
    <property type="entry name" value="Trimer_LpxA-like_sf"/>
</dbReference>
<accession>A0A5C5WRH9</accession>
<keyword evidence="4" id="KW-1185">Reference proteome</keyword>
<dbReference type="InterPro" id="IPR001451">
    <property type="entry name" value="Hexapep"/>
</dbReference>
<dbReference type="InterPro" id="IPR051159">
    <property type="entry name" value="Hexapeptide_acetyltransf"/>
</dbReference>
<dbReference type="PANTHER" id="PTHR23416">
    <property type="entry name" value="SIALIC ACID SYNTHASE-RELATED"/>
    <property type="match status" value="1"/>
</dbReference>
<dbReference type="AlphaFoldDB" id="A0A5C5WRH9"/>